<accession>A0ACC2N495</accession>
<name>A0ACC2N495_9HYME</name>
<feature type="non-terminal residue" evidence="1">
    <location>
        <position position="198"/>
    </location>
</feature>
<feature type="non-terminal residue" evidence="1">
    <location>
        <position position="1"/>
    </location>
</feature>
<evidence type="ECO:0000313" key="2">
    <source>
        <dbReference type="Proteomes" id="UP001239111"/>
    </source>
</evidence>
<proteinExistence type="predicted"/>
<dbReference type="Proteomes" id="UP001239111">
    <property type="component" value="Chromosome 4"/>
</dbReference>
<dbReference type="EMBL" id="CM056744">
    <property type="protein sequence ID" value="KAJ8665516.1"/>
    <property type="molecule type" value="Genomic_DNA"/>
</dbReference>
<evidence type="ECO:0000313" key="1">
    <source>
        <dbReference type="EMBL" id="KAJ8665516.1"/>
    </source>
</evidence>
<keyword evidence="2" id="KW-1185">Reference proteome</keyword>
<gene>
    <name evidence="1" type="ORF">QAD02_007178</name>
</gene>
<protein>
    <submittedName>
        <fullName evidence="1">Uncharacterized protein</fullName>
    </submittedName>
</protein>
<organism evidence="1 2">
    <name type="scientific">Eretmocerus hayati</name>
    <dbReference type="NCBI Taxonomy" id="131215"/>
    <lineage>
        <taxon>Eukaryota</taxon>
        <taxon>Metazoa</taxon>
        <taxon>Ecdysozoa</taxon>
        <taxon>Arthropoda</taxon>
        <taxon>Hexapoda</taxon>
        <taxon>Insecta</taxon>
        <taxon>Pterygota</taxon>
        <taxon>Neoptera</taxon>
        <taxon>Endopterygota</taxon>
        <taxon>Hymenoptera</taxon>
        <taxon>Apocrita</taxon>
        <taxon>Proctotrupomorpha</taxon>
        <taxon>Chalcidoidea</taxon>
        <taxon>Aphelinidae</taxon>
        <taxon>Aphelininae</taxon>
        <taxon>Eretmocerus</taxon>
    </lineage>
</organism>
<sequence length="198" mass="22783">TYKRTDDEIFVDIGLNSHGKEHLKIFLGYSRSQLKHGYTHYPHILLKINEERVVNLTGMVRSQGRNSSSDCHIDLYLETKSLSTRTLGYVQQNDGSISGNIKIDYILHGKSKNEVLQTEFTLVNKATRVITYKSADMKLYSTAYPQLNFIAGFRYQHTSGRVEINLEINAQPHFHDAEKHKITTECVITYARPYFHAD</sequence>
<comment type="caution">
    <text evidence="1">The sequence shown here is derived from an EMBL/GenBank/DDBJ whole genome shotgun (WGS) entry which is preliminary data.</text>
</comment>
<reference evidence="1" key="1">
    <citation type="submission" date="2023-04" db="EMBL/GenBank/DDBJ databases">
        <title>A chromosome-level genome assembly of the parasitoid wasp Eretmocerus hayati.</title>
        <authorList>
            <person name="Zhong Y."/>
            <person name="Liu S."/>
            <person name="Liu Y."/>
        </authorList>
    </citation>
    <scope>NUCLEOTIDE SEQUENCE</scope>
    <source>
        <strain evidence="1">ZJU_SS_LIU_2023</strain>
    </source>
</reference>